<comment type="similarity">
    <text evidence="1">Belongs to the IFRD family.</text>
</comment>
<keyword evidence="6" id="KW-1185">Reference proteome</keyword>
<evidence type="ECO:0000256" key="2">
    <source>
        <dbReference type="SAM" id="MobiDB-lite"/>
    </source>
</evidence>
<dbReference type="Proteomes" id="UP000678499">
    <property type="component" value="Unassembled WGS sequence"/>
</dbReference>
<feature type="domain" description="Interferon-related developmental regulator C-terminal" evidence="3">
    <location>
        <begin position="374"/>
        <end position="425"/>
    </location>
</feature>
<dbReference type="Pfam" id="PF05004">
    <property type="entry name" value="IFRD"/>
    <property type="match status" value="1"/>
</dbReference>
<name>A0A7R9GG33_9CRUS</name>
<protein>
    <recommendedName>
        <fullName evidence="7">Interferon-related developmental regulator 1</fullName>
    </recommendedName>
</protein>
<proteinExistence type="inferred from homology"/>
<reference evidence="5" key="1">
    <citation type="submission" date="2020-11" db="EMBL/GenBank/DDBJ databases">
        <authorList>
            <person name="Tran Van P."/>
        </authorList>
    </citation>
    <scope>NUCLEOTIDE SEQUENCE</scope>
</reference>
<dbReference type="InterPro" id="IPR039777">
    <property type="entry name" value="IFRD"/>
</dbReference>
<feature type="domain" description="Interferon-related developmental regulator N-terminal" evidence="4">
    <location>
        <begin position="38"/>
        <end position="329"/>
    </location>
</feature>
<dbReference type="InterPro" id="IPR006921">
    <property type="entry name" value="Interferon-rel_develop_reg_C"/>
</dbReference>
<evidence type="ECO:0000313" key="6">
    <source>
        <dbReference type="Proteomes" id="UP000678499"/>
    </source>
</evidence>
<evidence type="ECO:0000259" key="4">
    <source>
        <dbReference type="Pfam" id="PF05004"/>
    </source>
</evidence>
<dbReference type="Pfam" id="PF04836">
    <property type="entry name" value="IFRD_C"/>
    <property type="match status" value="1"/>
</dbReference>
<evidence type="ECO:0000313" key="5">
    <source>
        <dbReference type="EMBL" id="CAD7281270.1"/>
    </source>
</evidence>
<feature type="compositionally biased region" description="Basic residues" evidence="2">
    <location>
        <begin position="1"/>
        <end position="16"/>
    </location>
</feature>
<feature type="region of interest" description="Disordered" evidence="2">
    <location>
        <begin position="1"/>
        <end position="58"/>
    </location>
</feature>
<gene>
    <name evidence="5" type="ORF">NMOB1V02_LOCUS8918</name>
</gene>
<dbReference type="InterPro" id="IPR016024">
    <property type="entry name" value="ARM-type_fold"/>
</dbReference>
<dbReference type="InterPro" id="IPR007701">
    <property type="entry name" value="Interferon-rel_develop_reg_N"/>
</dbReference>
<dbReference type="OrthoDB" id="18978at2759"/>
<dbReference type="AlphaFoldDB" id="A0A7R9GG33"/>
<accession>A0A7R9GG33</accession>
<evidence type="ECO:0000259" key="3">
    <source>
        <dbReference type="Pfam" id="PF04836"/>
    </source>
</evidence>
<evidence type="ECO:0008006" key="7">
    <source>
        <dbReference type="Google" id="ProtNLM"/>
    </source>
</evidence>
<dbReference type="EMBL" id="CAJPEX010002737">
    <property type="protein sequence ID" value="CAG0921422.1"/>
    <property type="molecule type" value="Genomic_DNA"/>
</dbReference>
<sequence>MPKGKKDKNPKGRHAGRGLPEDLSSEFDDKDSLADLESVVSGVSEATSQNDSEKEQEEIEALEEKLKEAIDGLYEKSTQGRAGFLEYLLKSFQSRLLTDFLSTRYETLADSMERCLRKGRGPEQGAAASVTAAAMLQLGDDGTIFLFNSVHPILLTLLSDKSVPASARARIAEALGFLTFICGDNLDAFQSTMKALESVFGLAYPRGCGSGTGGFNPDMFALIGAALCSWTLLVSLLPPEQLGNFVERHLEKLPGLLDSTDLGLRIACGECIALVYEILREQDEDFEILAHDDLCDKLRLLATDSQKFRAKKDRKQQRSSFREILRTVEENEYPLESMKFGKEILRLDSWSRKVQYDNFCTLLGPGTNYHLASNELIRDIFGLGSVIPSDERRAGKVSKMDRHLSNMATFKARTKARNKTRDKRAYNDDY</sequence>
<dbReference type="PANTHER" id="PTHR12354:SF1">
    <property type="entry name" value="INTERFERON-RELATED DEVELOPMENTAL REGULATOR 1"/>
    <property type="match status" value="1"/>
</dbReference>
<evidence type="ECO:0000256" key="1">
    <source>
        <dbReference type="ARBA" id="ARBA00008828"/>
    </source>
</evidence>
<organism evidence="5">
    <name type="scientific">Notodromas monacha</name>
    <dbReference type="NCBI Taxonomy" id="399045"/>
    <lineage>
        <taxon>Eukaryota</taxon>
        <taxon>Metazoa</taxon>
        <taxon>Ecdysozoa</taxon>
        <taxon>Arthropoda</taxon>
        <taxon>Crustacea</taxon>
        <taxon>Oligostraca</taxon>
        <taxon>Ostracoda</taxon>
        <taxon>Podocopa</taxon>
        <taxon>Podocopida</taxon>
        <taxon>Cypridocopina</taxon>
        <taxon>Cypridoidea</taxon>
        <taxon>Cyprididae</taxon>
        <taxon>Notodromas</taxon>
    </lineage>
</organism>
<dbReference type="PANTHER" id="PTHR12354">
    <property type="entry name" value="INTERFERON-RELATED DEVELOPMENTAL REGULATOR"/>
    <property type="match status" value="1"/>
</dbReference>
<dbReference type="EMBL" id="OA884774">
    <property type="protein sequence ID" value="CAD7281270.1"/>
    <property type="molecule type" value="Genomic_DNA"/>
</dbReference>
<dbReference type="SUPFAM" id="SSF48371">
    <property type="entry name" value="ARM repeat"/>
    <property type="match status" value="1"/>
</dbReference>